<evidence type="ECO:0000259" key="2">
    <source>
        <dbReference type="Pfam" id="PF13699"/>
    </source>
</evidence>
<evidence type="ECO:0000313" key="4">
    <source>
        <dbReference type="Proteomes" id="UP000637628"/>
    </source>
</evidence>
<feature type="compositionally biased region" description="Basic and acidic residues" evidence="1">
    <location>
        <begin position="337"/>
        <end position="353"/>
    </location>
</feature>
<accession>A0ABQ3Z738</accession>
<dbReference type="Proteomes" id="UP000637628">
    <property type="component" value="Unassembled WGS sequence"/>
</dbReference>
<feature type="region of interest" description="Disordered" evidence="1">
    <location>
        <begin position="1"/>
        <end position="28"/>
    </location>
</feature>
<feature type="region of interest" description="Disordered" evidence="1">
    <location>
        <begin position="301"/>
        <end position="356"/>
    </location>
</feature>
<feature type="region of interest" description="Disordered" evidence="1">
    <location>
        <begin position="42"/>
        <end position="72"/>
    </location>
</feature>
<protein>
    <recommendedName>
        <fullName evidence="2">eCIS core domain-containing protein</fullName>
    </recommendedName>
</protein>
<dbReference type="EMBL" id="BOML01000057">
    <property type="protein sequence ID" value="GIE05660.1"/>
    <property type="molecule type" value="Genomic_DNA"/>
</dbReference>
<reference evidence="3 4" key="1">
    <citation type="submission" date="2021-01" db="EMBL/GenBank/DDBJ databases">
        <title>Whole genome shotgun sequence of Actinoplanes durhamensis NBRC 14914.</title>
        <authorList>
            <person name="Komaki H."/>
            <person name="Tamura T."/>
        </authorList>
    </citation>
    <scope>NUCLEOTIDE SEQUENCE [LARGE SCALE GENOMIC DNA]</scope>
    <source>
        <strain evidence="3 4">NBRC 14914</strain>
    </source>
</reference>
<comment type="caution">
    <text evidence="3">The sequence shown here is derived from an EMBL/GenBank/DDBJ whole genome shotgun (WGS) entry which is preliminary data.</text>
</comment>
<evidence type="ECO:0000313" key="3">
    <source>
        <dbReference type="EMBL" id="GIE05660.1"/>
    </source>
</evidence>
<feature type="region of interest" description="Disordered" evidence="1">
    <location>
        <begin position="89"/>
        <end position="113"/>
    </location>
</feature>
<keyword evidence="4" id="KW-1185">Reference proteome</keyword>
<feature type="domain" description="eCIS core" evidence="2">
    <location>
        <begin position="126"/>
        <end position="201"/>
    </location>
</feature>
<evidence type="ECO:0000256" key="1">
    <source>
        <dbReference type="SAM" id="MobiDB-lite"/>
    </source>
</evidence>
<sequence length="382" mass="40589">MSHEMAVRAPDAEPPGVRAAHRPETAAPDIRRLIGNRVLRCGPTPCDCGPEERARASLQRSPEVSEPSDPEEIEADHVADQVMRSVAMGDGDEDDLAAKDSGISGGGDRPDVASTLTAARASGGEPLPGPVQTLMENSFGRSLDVRIHRDAAADRLSRSVGAHAVTTGRDVFFAAGRFQPGSDAGLRLIAHELTHVVQQGHATGPKLARKSSGALNCPPYDGYDTSKDLNAYNCAGLAHRSYDFKSLPDTKALLAKGKPVSATGVCGSVGDVQHWLWEYDVGLEYADGSRTPMSRDFHTVGGPTDGDPLPNPPSEVWTKNGHRKVYGPGTGMSFKPVPRDQARTNDAADKPVTDKAGNPIYKVRANFAESSFCLPCLPGKKP</sequence>
<name>A0ABQ3Z738_9ACTN</name>
<dbReference type="InterPro" id="IPR025295">
    <property type="entry name" value="eCIS_core_dom"/>
</dbReference>
<proteinExistence type="predicted"/>
<gene>
    <name evidence="3" type="ORF">Adu01nite_70100</name>
</gene>
<dbReference type="RefSeq" id="WP_203733527.1">
    <property type="nucleotide sequence ID" value="NZ_BAAATX010000009.1"/>
</dbReference>
<organism evidence="3 4">
    <name type="scientific">Paractinoplanes durhamensis</name>
    <dbReference type="NCBI Taxonomy" id="113563"/>
    <lineage>
        <taxon>Bacteria</taxon>
        <taxon>Bacillati</taxon>
        <taxon>Actinomycetota</taxon>
        <taxon>Actinomycetes</taxon>
        <taxon>Micromonosporales</taxon>
        <taxon>Micromonosporaceae</taxon>
        <taxon>Paractinoplanes</taxon>
    </lineage>
</organism>
<dbReference type="Pfam" id="PF13699">
    <property type="entry name" value="eCIS_core"/>
    <property type="match status" value="1"/>
</dbReference>